<organism evidence="2 3">
    <name type="scientific">Tessaracoccus defluvii</name>
    <dbReference type="NCBI Taxonomy" id="1285901"/>
    <lineage>
        <taxon>Bacteria</taxon>
        <taxon>Bacillati</taxon>
        <taxon>Actinomycetota</taxon>
        <taxon>Actinomycetes</taxon>
        <taxon>Propionibacteriales</taxon>
        <taxon>Propionibacteriaceae</taxon>
        <taxon>Tessaracoccus</taxon>
    </lineage>
</organism>
<dbReference type="AlphaFoldDB" id="A0A7H0H7D9"/>
<sequence>MLNRMNRIILAGLSGVLVLTLGACGSAQSTADACKIAQETVEKASADIPTTLASAGTGDYAAMKDAFTTLASSIGDAETKVTNAEVKSALGEFKTGISEFGALFDGLTDGDINALAELSGDLETASTKLSTSGENLTKLCSA</sequence>
<dbReference type="PROSITE" id="PS51257">
    <property type="entry name" value="PROKAR_LIPOPROTEIN"/>
    <property type="match status" value="1"/>
</dbReference>
<feature type="signal peptide" evidence="1">
    <location>
        <begin position="1"/>
        <end position="31"/>
    </location>
</feature>
<dbReference type="Proteomes" id="UP000516117">
    <property type="component" value="Chromosome"/>
</dbReference>
<dbReference type="KEGG" id="tdf:H9L22_03185"/>
<evidence type="ECO:0000313" key="3">
    <source>
        <dbReference type="Proteomes" id="UP000516117"/>
    </source>
</evidence>
<reference evidence="2 3" key="1">
    <citation type="submission" date="2020-08" db="EMBL/GenBank/DDBJ databases">
        <title>Genome sequence of Tessaracoccus defluvii JCM 17540T.</title>
        <authorList>
            <person name="Hyun D.-W."/>
            <person name="Bae J.-W."/>
        </authorList>
    </citation>
    <scope>NUCLEOTIDE SEQUENCE [LARGE SCALE GENOMIC DNA]</scope>
    <source>
        <strain evidence="2 3">JCM 17540</strain>
    </source>
</reference>
<keyword evidence="1" id="KW-0732">Signal</keyword>
<evidence type="ECO:0000313" key="2">
    <source>
        <dbReference type="EMBL" id="QNP56455.1"/>
    </source>
</evidence>
<evidence type="ECO:0000256" key="1">
    <source>
        <dbReference type="SAM" id="SignalP"/>
    </source>
</evidence>
<feature type="chain" id="PRO_5038909145" evidence="1">
    <location>
        <begin position="32"/>
        <end position="142"/>
    </location>
</feature>
<gene>
    <name evidence="2" type="ORF">H9L22_03185</name>
</gene>
<dbReference type="RefSeq" id="WP_187721564.1">
    <property type="nucleotide sequence ID" value="NZ_BAABBL010000001.1"/>
</dbReference>
<accession>A0A7H0H7D9</accession>
<dbReference type="EMBL" id="CP060789">
    <property type="protein sequence ID" value="QNP56455.1"/>
    <property type="molecule type" value="Genomic_DNA"/>
</dbReference>
<proteinExistence type="predicted"/>
<keyword evidence="3" id="KW-1185">Reference proteome</keyword>
<name>A0A7H0H7D9_9ACTN</name>
<protein>
    <submittedName>
        <fullName evidence="2">Uncharacterized protein</fullName>
    </submittedName>
</protein>